<feature type="disulfide bond" evidence="12">
    <location>
        <begin position="232"/>
        <end position="241"/>
    </location>
</feature>
<evidence type="ECO:0000256" key="1">
    <source>
        <dbReference type="ARBA" id="ARBA00004251"/>
    </source>
</evidence>
<evidence type="ECO:0000256" key="9">
    <source>
        <dbReference type="ARBA" id="ARBA00023136"/>
    </source>
</evidence>
<dbReference type="PROSITE" id="PS00022">
    <property type="entry name" value="EGF_1"/>
    <property type="match status" value="15"/>
</dbReference>
<feature type="disulfide bond" evidence="12">
    <location>
        <begin position="503"/>
        <end position="512"/>
    </location>
</feature>
<dbReference type="PANTHER" id="PTHR12916">
    <property type="entry name" value="CYTOCHROME C OXIDASE POLYPEPTIDE VIC-2"/>
    <property type="match status" value="1"/>
</dbReference>
<dbReference type="PROSITE" id="PS01187">
    <property type="entry name" value="EGF_CA"/>
    <property type="match status" value="4"/>
</dbReference>
<feature type="domain" description="EGF-like" evidence="13">
    <location>
        <begin position="515"/>
        <end position="552"/>
    </location>
</feature>
<reference evidence="15" key="1">
    <citation type="submission" date="2022-03" db="EMBL/GenBank/DDBJ databases">
        <authorList>
            <person name="Martin C."/>
        </authorList>
    </citation>
    <scope>NUCLEOTIDE SEQUENCE</scope>
</reference>
<evidence type="ECO:0000313" key="15">
    <source>
        <dbReference type="EMBL" id="CAH1782710.1"/>
    </source>
</evidence>
<feature type="domain" description="EGF-like" evidence="13">
    <location>
        <begin position="282"/>
        <end position="318"/>
    </location>
</feature>
<dbReference type="InterPro" id="IPR001881">
    <property type="entry name" value="EGF-like_Ca-bd_dom"/>
</dbReference>
<feature type="domain" description="EGF-like" evidence="13">
    <location>
        <begin position="129"/>
        <end position="165"/>
    </location>
</feature>
<keyword evidence="11" id="KW-0325">Glycoprotein</keyword>
<evidence type="ECO:0000259" key="13">
    <source>
        <dbReference type="PROSITE" id="PS50026"/>
    </source>
</evidence>
<feature type="domain" description="EGF-like" evidence="13">
    <location>
        <begin position="398"/>
        <end position="435"/>
    </location>
</feature>
<dbReference type="GO" id="GO:0005509">
    <property type="term" value="F:calcium ion binding"/>
    <property type="evidence" value="ECO:0007669"/>
    <property type="project" value="InterPro"/>
</dbReference>
<gene>
    <name evidence="15" type="ORF">OFUS_LOCUS9127</name>
</gene>
<dbReference type="FunFam" id="2.10.25.10:FF:000784">
    <property type="entry name" value="Uncharacterized protein"/>
    <property type="match status" value="1"/>
</dbReference>
<feature type="domain" description="EGF-like" evidence="13">
    <location>
        <begin position="554"/>
        <end position="590"/>
    </location>
</feature>
<proteinExistence type="predicted"/>
<evidence type="ECO:0000313" key="16">
    <source>
        <dbReference type="Proteomes" id="UP000749559"/>
    </source>
</evidence>
<dbReference type="SMART" id="SM00181">
    <property type="entry name" value="EGF"/>
    <property type="match status" value="15"/>
</dbReference>
<dbReference type="Proteomes" id="UP000749559">
    <property type="component" value="Unassembled WGS sequence"/>
</dbReference>
<dbReference type="PANTHER" id="PTHR12916:SF13">
    <property type="entry name" value="SUSHI, VON WILLEBRAND FACTOR TYPE A, EGF AND PENTRAXIN DOMAIN-CONTAINING PROTEIN 1-LIKE"/>
    <property type="match status" value="1"/>
</dbReference>
<feature type="disulfide bond" evidence="12">
    <location>
        <begin position="308"/>
        <end position="317"/>
    </location>
</feature>
<keyword evidence="4" id="KW-0812">Transmembrane</keyword>
<dbReference type="CDD" id="cd00054">
    <property type="entry name" value="EGF_CA"/>
    <property type="match status" value="15"/>
</dbReference>
<feature type="domain" description="Olfactomedin-like" evidence="14">
    <location>
        <begin position="860"/>
        <end position="1121"/>
    </location>
</feature>
<protein>
    <submittedName>
        <fullName evidence="15">Uncharacterized protein</fullName>
    </submittedName>
</protein>
<feature type="domain" description="EGF-like" evidence="13">
    <location>
        <begin position="437"/>
        <end position="474"/>
    </location>
</feature>
<keyword evidence="10 12" id="KW-1015">Disulfide bond</keyword>
<feature type="disulfide bond" evidence="12">
    <location>
        <begin position="194"/>
        <end position="203"/>
    </location>
</feature>
<evidence type="ECO:0000256" key="12">
    <source>
        <dbReference type="PROSITE-ProRule" id="PRU00076"/>
    </source>
</evidence>
<dbReference type="InterPro" id="IPR003112">
    <property type="entry name" value="Olfac-like_dom"/>
</dbReference>
<dbReference type="GO" id="GO:0005112">
    <property type="term" value="F:Notch binding"/>
    <property type="evidence" value="ECO:0007669"/>
    <property type="project" value="TreeGrafter"/>
</dbReference>
<evidence type="ECO:0000256" key="2">
    <source>
        <dbReference type="ARBA" id="ARBA00022475"/>
    </source>
</evidence>
<evidence type="ECO:0000256" key="4">
    <source>
        <dbReference type="ARBA" id="ARBA00022692"/>
    </source>
</evidence>
<feature type="domain" description="Olfactomedin-like" evidence="14">
    <location>
        <begin position="588"/>
        <end position="854"/>
    </location>
</feature>
<evidence type="ECO:0000259" key="14">
    <source>
        <dbReference type="PROSITE" id="PS51132"/>
    </source>
</evidence>
<dbReference type="FunFam" id="2.10.25.10:FF:000434">
    <property type="entry name" value="Predicted protein"/>
    <property type="match status" value="5"/>
</dbReference>
<feature type="domain" description="EGF-like" evidence="13">
    <location>
        <begin position="167"/>
        <end position="204"/>
    </location>
</feature>
<dbReference type="GO" id="GO:0007219">
    <property type="term" value="P:Notch signaling pathway"/>
    <property type="evidence" value="ECO:0007669"/>
    <property type="project" value="TreeGrafter"/>
</dbReference>
<feature type="disulfide bond" evidence="12">
    <location>
        <begin position="386"/>
        <end position="395"/>
    </location>
</feature>
<dbReference type="Gene3D" id="2.10.25.10">
    <property type="entry name" value="Laminin"/>
    <property type="match status" value="15"/>
</dbReference>
<keyword evidence="5" id="KW-0732">Signal</keyword>
<keyword evidence="6" id="KW-0677">Repeat</keyword>
<keyword evidence="8" id="KW-1133">Transmembrane helix</keyword>
<evidence type="ECO:0000256" key="6">
    <source>
        <dbReference type="ARBA" id="ARBA00022737"/>
    </source>
</evidence>
<dbReference type="PRINTS" id="PR00010">
    <property type="entry name" value="EGFBLOOD"/>
</dbReference>
<feature type="disulfide bond" evidence="12">
    <location>
        <begin position="425"/>
        <end position="434"/>
    </location>
</feature>
<dbReference type="Pfam" id="PF00008">
    <property type="entry name" value="EGF"/>
    <property type="match status" value="15"/>
</dbReference>
<feature type="disulfide bond" evidence="12">
    <location>
        <begin position="270"/>
        <end position="279"/>
    </location>
</feature>
<feature type="disulfide bond" evidence="12">
    <location>
        <begin position="79"/>
        <end position="88"/>
    </location>
</feature>
<keyword evidence="2" id="KW-1003">Cell membrane</keyword>
<dbReference type="FunFam" id="2.10.25.10:FF:000143">
    <property type="entry name" value="Protein crumbs 1"/>
    <property type="match status" value="1"/>
</dbReference>
<dbReference type="InterPro" id="IPR018097">
    <property type="entry name" value="EGF_Ca-bd_CS"/>
</dbReference>
<feature type="disulfide bond" evidence="12">
    <location>
        <begin position="580"/>
        <end position="589"/>
    </location>
</feature>
<feature type="disulfide bond" evidence="12">
    <location>
        <begin position="347"/>
        <end position="356"/>
    </location>
</feature>
<feature type="disulfide bond" evidence="12">
    <location>
        <begin position="542"/>
        <end position="551"/>
    </location>
</feature>
<dbReference type="InterPro" id="IPR009030">
    <property type="entry name" value="Growth_fac_rcpt_cys_sf"/>
</dbReference>
<dbReference type="OrthoDB" id="283575at2759"/>
<keyword evidence="9" id="KW-0472">Membrane</keyword>
<evidence type="ECO:0000256" key="7">
    <source>
        <dbReference type="ARBA" id="ARBA00022837"/>
    </source>
</evidence>
<keyword evidence="7" id="KW-0106">Calcium</keyword>
<evidence type="ECO:0000256" key="10">
    <source>
        <dbReference type="ARBA" id="ARBA00023157"/>
    </source>
</evidence>
<dbReference type="PROSITE" id="PS01186">
    <property type="entry name" value="EGF_2"/>
    <property type="match status" value="15"/>
</dbReference>
<comment type="caution">
    <text evidence="15">The sequence shown here is derived from an EMBL/GenBank/DDBJ whole genome shotgun (WGS) entry which is preliminary data.</text>
</comment>
<sequence length="1128" mass="120407">MDSEYELNDMYFLADIDECASSPCLNGGTCVDGVNGYTCGCIPGYEGLHCDVDIDECASSPCLNGGTCTDGIDGYACTCIPGYAGLNCDIDIDECASSPCLNGGTCTDGIDGYACTCIPGYEGLNCDVDTDECTSSPCLNGGTCVDGINGYTCTCIPGYEGVHCDVDIDECTSTNPCLNGGTCVDGVNGYTCTCIPGYEGLHCDVDTDECTSSPCLNGGTCVDGVNGYTCTCIPGYEGVHCDVDTDECTSSPCLNGGTCVDGVNGYTCTCIPGYEGVHCDVDIDECASSPCLNSGTCVDGVNRYTCTCIPGYEGLHCDVDIDECTSTNPCLNGGTCVDGVNGYTCTCIPGYEGVHCDVDIDECTSTNPCSNGGTCVDGVNGYTCTCIPGYEGVHCDVDIDECTSTNPCLNGGTCVDGINGYTCTCIPGYEGLHCDVDIDECTSTNPCLNGGTCVDGVNGYTCTCIPGYEGVHCDVDIDECTSTNPCLNGGTCVDGINGYTCTCIPGYEGLHCDVDIDECTSTNPCLNGGTCVDGINGYTCTCIPGYEGLHCDLDIDECASSPCLNGGTCVDGVDGYICSCVHGYEGPDCEDIAGRLYVSSISPFTDLKFIDGLTYGMWGKDPLSDTANGTVIQITGTSSQQMTKYSSMADFISNTNPVSHNLHHSCEGDGYVFYNGSLYYPMLNYNKIVRYNIDLDQSVTSTLPVAIGTHNTYQYQWGGYSDIDFAVDEYGLWMIYATSDNLGKFVVSKVDPIDCSFLQTWITDSPTKGITGQAFMVSGMLYVVNSYSSMTHISYVYDTFSSTGKTLSLSDIPIGPGHGYLTHMSYMPGSTSSGPVLNTWDDMYASTYDVSLSNSVSWWQTRMYLSHIDTAIDIRSGGNTHGAWLMDPAFDFVDRKFWVLEGYNSFNTFLRYDNSADFVADNNSALVSLPSLSCDGTGHVIWNDYFYCHEAYTSNILKFDLLGNPALVSSTLLSGAGNRNTYAYKWGGYTDIDLAVDESDLWVMYGDTIEATGNIKIAKINKQTMTIETTWSTARSKTSSGNAFIISGIMYVLNSYSSPSYIDYVYDTNTGTDASLGPSDIPWPASSHGYLTQLTYIHGQEPSLLAYDDGFIQEYPVTLVPTKPNWLP</sequence>
<dbReference type="InterPro" id="IPR000152">
    <property type="entry name" value="EGF-type_Asp/Asn_hydroxyl_site"/>
</dbReference>
<dbReference type="PROSITE" id="PS51132">
    <property type="entry name" value="OLF"/>
    <property type="match status" value="2"/>
</dbReference>
<dbReference type="AlphaFoldDB" id="A0A8S4NM72"/>
<evidence type="ECO:0000256" key="11">
    <source>
        <dbReference type="ARBA" id="ARBA00023180"/>
    </source>
</evidence>
<dbReference type="SMART" id="SM00179">
    <property type="entry name" value="EGF_CA"/>
    <property type="match status" value="15"/>
</dbReference>
<feature type="domain" description="EGF-like" evidence="13">
    <location>
        <begin position="244"/>
        <end position="280"/>
    </location>
</feature>
<dbReference type="GO" id="GO:0005886">
    <property type="term" value="C:plasma membrane"/>
    <property type="evidence" value="ECO:0007669"/>
    <property type="project" value="UniProtKB-SubCell"/>
</dbReference>
<dbReference type="EMBL" id="CAIIXF020000005">
    <property type="protein sequence ID" value="CAH1782710.1"/>
    <property type="molecule type" value="Genomic_DNA"/>
</dbReference>
<comment type="subcellular location">
    <subcellularLocation>
        <location evidence="1">Cell membrane</location>
        <topology evidence="1">Single-pass type I membrane protein</topology>
    </subcellularLocation>
</comment>
<feature type="domain" description="EGF-like" evidence="13">
    <location>
        <begin position="476"/>
        <end position="513"/>
    </location>
</feature>
<dbReference type="FunFam" id="2.10.25.10:FF:000123">
    <property type="entry name" value="Crumbs homolog 1 (Drosophila)"/>
    <property type="match status" value="6"/>
</dbReference>
<feature type="disulfide bond" evidence="12">
    <location>
        <begin position="41"/>
        <end position="50"/>
    </location>
</feature>
<dbReference type="SMART" id="SM00284">
    <property type="entry name" value="OLF"/>
    <property type="match status" value="2"/>
</dbReference>
<evidence type="ECO:0000256" key="8">
    <source>
        <dbReference type="ARBA" id="ARBA00022989"/>
    </source>
</evidence>
<comment type="caution">
    <text evidence="12">Lacks conserved residue(s) required for the propagation of feature annotation.</text>
</comment>
<keyword evidence="16" id="KW-1185">Reference proteome</keyword>
<feature type="domain" description="EGF-like" evidence="13">
    <location>
        <begin position="53"/>
        <end position="89"/>
    </location>
</feature>
<feature type="domain" description="EGF-like" evidence="13">
    <location>
        <begin position="91"/>
        <end position="127"/>
    </location>
</feature>
<organism evidence="15 16">
    <name type="scientific">Owenia fusiformis</name>
    <name type="common">Polychaete worm</name>
    <dbReference type="NCBI Taxonomy" id="6347"/>
    <lineage>
        <taxon>Eukaryota</taxon>
        <taxon>Metazoa</taxon>
        <taxon>Spiralia</taxon>
        <taxon>Lophotrochozoa</taxon>
        <taxon>Annelida</taxon>
        <taxon>Polychaeta</taxon>
        <taxon>Sedentaria</taxon>
        <taxon>Canalipalpata</taxon>
        <taxon>Sabellida</taxon>
        <taxon>Oweniida</taxon>
        <taxon>Oweniidae</taxon>
        <taxon>Owenia</taxon>
    </lineage>
</organism>
<feature type="domain" description="EGF-like" evidence="13">
    <location>
        <begin position="15"/>
        <end position="51"/>
    </location>
</feature>
<feature type="disulfide bond" evidence="12">
    <location>
        <begin position="155"/>
        <end position="164"/>
    </location>
</feature>
<dbReference type="SUPFAM" id="SSF57184">
    <property type="entry name" value="Growth factor receptor domain"/>
    <property type="match status" value="5"/>
</dbReference>
<dbReference type="FunFam" id="2.10.25.10:FF:000391">
    <property type="entry name" value="Weary, isoform C"/>
    <property type="match status" value="2"/>
</dbReference>
<feature type="domain" description="EGF-like" evidence="13">
    <location>
        <begin position="206"/>
        <end position="242"/>
    </location>
</feature>
<feature type="disulfide bond" evidence="12">
    <location>
        <begin position="117"/>
        <end position="126"/>
    </location>
</feature>
<dbReference type="Pfam" id="PF02191">
    <property type="entry name" value="OLF"/>
    <property type="match status" value="2"/>
</dbReference>
<dbReference type="PROSITE" id="PS00010">
    <property type="entry name" value="ASX_HYDROXYL"/>
    <property type="match status" value="15"/>
</dbReference>
<accession>A0A8S4NM72</accession>
<dbReference type="PROSITE" id="PS50026">
    <property type="entry name" value="EGF_3"/>
    <property type="match status" value="15"/>
</dbReference>
<feature type="disulfide bond" evidence="12">
    <location>
        <begin position="464"/>
        <end position="473"/>
    </location>
</feature>
<dbReference type="InterPro" id="IPR000742">
    <property type="entry name" value="EGF"/>
</dbReference>
<name>A0A8S4NM72_OWEFU</name>
<evidence type="ECO:0000256" key="3">
    <source>
        <dbReference type="ARBA" id="ARBA00022536"/>
    </source>
</evidence>
<evidence type="ECO:0000256" key="5">
    <source>
        <dbReference type="ARBA" id="ARBA00022729"/>
    </source>
</evidence>
<feature type="domain" description="EGF-like" evidence="13">
    <location>
        <begin position="320"/>
        <end position="357"/>
    </location>
</feature>
<keyword evidence="3 12" id="KW-0245">EGF-like domain</keyword>
<feature type="domain" description="EGF-like" evidence="13">
    <location>
        <begin position="359"/>
        <end position="396"/>
    </location>
</feature>